<dbReference type="AlphaFoldDB" id="A0A5B7F8N1"/>
<gene>
    <name evidence="2" type="ORF">E2C01_034488</name>
</gene>
<comment type="caution">
    <text evidence="2">The sequence shown here is derived from an EMBL/GenBank/DDBJ whole genome shotgun (WGS) entry which is preliminary data.</text>
</comment>
<sequence>MMGFDLMRVHEKIMDMDVGEGVGMSEYVRLVMSCWVCHLAVAVGESNRAAPRNNLLPGPRPGARQVTMYSTTRKQSTR</sequence>
<name>A0A5B7F8N1_PORTR</name>
<feature type="compositionally biased region" description="Polar residues" evidence="1">
    <location>
        <begin position="67"/>
        <end position="78"/>
    </location>
</feature>
<dbReference type="EMBL" id="VSRR010004856">
    <property type="protein sequence ID" value="MPC40914.1"/>
    <property type="molecule type" value="Genomic_DNA"/>
</dbReference>
<accession>A0A5B7F8N1</accession>
<proteinExistence type="predicted"/>
<feature type="region of interest" description="Disordered" evidence="1">
    <location>
        <begin position="48"/>
        <end position="78"/>
    </location>
</feature>
<reference evidence="2 3" key="1">
    <citation type="submission" date="2019-05" db="EMBL/GenBank/DDBJ databases">
        <title>Another draft genome of Portunus trituberculatus and its Hox gene families provides insights of decapod evolution.</title>
        <authorList>
            <person name="Jeong J.-H."/>
            <person name="Song I."/>
            <person name="Kim S."/>
            <person name="Choi T."/>
            <person name="Kim D."/>
            <person name="Ryu S."/>
            <person name="Kim W."/>
        </authorList>
    </citation>
    <scope>NUCLEOTIDE SEQUENCE [LARGE SCALE GENOMIC DNA]</scope>
    <source>
        <tissue evidence="2">Muscle</tissue>
    </source>
</reference>
<evidence type="ECO:0000313" key="2">
    <source>
        <dbReference type="EMBL" id="MPC40914.1"/>
    </source>
</evidence>
<protein>
    <submittedName>
        <fullName evidence="2">Uncharacterized protein</fullName>
    </submittedName>
</protein>
<organism evidence="2 3">
    <name type="scientific">Portunus trituberculatus</name>
    <name type="common">Swimming crab</name>
    <name type="synonym">Neptunus trituberculatus</name>
    <dbReference type="NCBI Taxonomy" id="210409"/>
    <lineage>
        <taxon>Eukaryota</taxon>
        <taxon>Metazoa</taxon>
        <taxon>Ecdysozoa</taxon>
        <taxon>Arthropoda</taxon>
        <taxon>Crustacea</taxon>
        <taxon>Multicrustacea</taxon>
        <taxon>Malacostraca</taxon>
        <taxon>Eumalacostraca</taxon>
        <taxon>Eucarida</taxon>
        <taxon>Decapoda</taxon>
        <taxon>Pleocyemata</taxon>
        <taxon>Brachyura</taxon>
        <taxon>Eubrachyura</taxon>
        <taxon>Portunoidea</taxon>
        <taxon>Portunidae</taxon>
        <taxon>Portuninae</taxon>
        <taxon>Portunus</taxon>
    </lineage>
</organism>
<evidence type="ECO:0000313" key="3">
    <source>
        <dbReference type="Proteomes" id="UP000324222"/>
    </source>
</evidence>
<dbReference type="Proteomes" id="UP000324222">
    <property type="component" value="Unassembled WGS sequence"/>
</dbReference>
<keyword evidence="3" id="KW-1185">Reference proteome</keyword>
<evidence type="ECO:0000256" key="1">
    <source>
        <dbReference type="SAM" id="MobiDB-lite"/>
    </source>
</evidence>